<name>A0A2T4S9N4_9STAP</name>
<dbReference type="OrthoDB" id="9795776at2"/>
<evidence type="ECO:0000256" key="4">
    <source>
        <dbReference type="SAM" id="Coils"/>
    </source>
</evidence>
<feature type="coiled-coil region" evidence="4">
    <location>
        <begin position="179"/>
        <end position="213"/>
    </location>
</feature>
<comment type="similarity">
    <text evidence="1">Belongs to the type-I restriction system S methylase family.</text>
</comment>
<keyword evidence="4" id="KW-0175">Coiled coil</keyword>
<dbReference type="AlphaFoldDB" id="A0A2T4S9N4"/>
<keyword evidence="6" id="KW-0378">Hydrolase</keyword>
<evidence type="ECO:0000256" key="1">
    <source>
        <dbReference type="ARBA" id="ARBA00010923"/>
    </source>
</evidence>
<sequence>MTNEVSNVPELRFPEYREEWEVKKLDEIVDFSKGKHLGKKDLTENDGVPCILYGELYTKYGPIIDEVISKTNIDTNKLKKGTKNQILIPSSGETTEDIATASALNINEDVYIGGDLNILTPKKEDGRFISLSLNGVNKWNVAKFAQGKTVVHLYNNDLRKLHINLPIKIEEQQKIGNFFSKLDRQIELEEQKLEKLEEQKKGYMQQIFSQQLRFKDEDGSNYLDWSIKELKEILTPGNKEKIEDKSIYNRLTVGLHGKGVFHLEQERKTKDTRPFYQRYEGELIIGKQNFFNGSIAIIPKEFNGYICSNAIMSYKFKDNINSKYVLEYLLQNDFLRKNEFLADGTGQKELSEKNFEVLKINIPNSTEEQQKIGDFFKKIDELIETQSSKVELLKGRKQGFLQKMFI</sequence>
<feature type="domain" description="Type I restriction modification DNA specificity" evidence="5">
    <location>
        <begin position="224"/>
        <end position="387"/>
    </location>
</feature>
<evidence type="ECO:0000256" key="2">
    <source>
        <dbReference type="ARBA" id="ARBA00022747"/>
    </source>
</evidence>
<dbReference type="EMBL" id="PZHR01000045">
    <property type="protein sequence ID" value="PTK58536.1"/>
    <property type="molecule type" value="Genomic_DNA"/>
</dbReference>
<dbReference type="Gene3D" id="3.90.220.20">
    <property type="entry name" value="DNA methylase specificity domains"/>
    <property type="match status" value="2"/>
</dbReference>
<keyword evidence="6" id="KW-0255">Endonuclease</keyword>
<gene>
    <name evidence="6" type="ORF">BUZ61_09000</name>
</gene>
<dbReference type="PANTHER" id="PTHR30408:SF12">
    <property type="entry name" value="TYPE I RESTRICTION ENZYME MJAVIII SPECIFICITY SUBUNIT"/>
    <property type="match status" value="1"/>
</dbReference>
<dbReference type="GO" id="GO:0009307">
    <property type="term" value="P:DNA restriction-modification system"/>
    <property type="evidence" value="ECO:0007669"/>
    <property type="project" value="UniProtKB-KW"/>
</dbReference>
<proteinExistence type="inferred from homology"/>
<dbReference type="Pfam" id="PF01420">
    <property type="entry name" value="Methylase_S"/>
    <property type="match status" value="2"/>
</dbReference>
<evidence type="ECO:0000313" key="7">
    <source>
        <dbReference type="Proteomes" id="UP000240400"/>
    </source>
</evidence>
<keyword evidence="3" id="KW-0238">DNA-binding</keyword>
<comment type="caution">
    <text evidence="6">The sequence shown here is derived from an EMBL/GenBank/DDBJ whole genome shotgun (WGS) entry which is preliminary data.</text>
</comment>
<dbReference type="SUPFAM" id="SSF116734">
    <property type="entry name" value="DNA methylase specificity domain"/>
    <property type="match status" value="2"/>
</dbReference>
<accession>A0A2T4S9N4</accession>
<dbReference type="PANTHER" id="PTHR30408">
    <property type="entry name" value="TYPE-1 RESTRICTION ENZYME ECOKI SPECIFICITY PROTEIN"/>
    <property type="match status" value="1"/>
</dbReference>
<dbReference type="InterPro" id="IPR044946">
    <property type="entry name" value="Restrct_endonuc_typeI_TRD_sf"/>
</dbReference>
<evidence type="ECO:0000313" key="6">
    <source>
        <dbReference type="EMBL" id="PTK58536.1"/>
    </source>
</evidence>
<feature type="domain" description="Type I restriction modification DNA specificity" evidence="5">
    <location>
        <begin position="18"/>
        <end position="198"/>
    </location>
</feature>
<organism evidence="6 7">
    <name type="scientific">Staphylococcus nepalensis</name>
    <dbReference type="NCBI Taxonomy" id="214473"/>
    <lineage>
        <taxon>Bacteria</taxon>
        <taxon>Bacillati</taxon>
        <taxon>Bacillota</taxon>
        <taxon>Bacilli</taxon>
        <taxon>Bacillales</taxon>
        <taxon>Staphylococcaceae</taxon>
        <taxon>Staphylococcus</taxon>
    </lineage>
</organism>
<protein>
    <submittedName>
        <fullName evidence="6">Restriction endonuclease subunit S</fullName>
    </submittedName>
</protein>
<keyword evidence="2" id="KW-0680">Restriction system</keyword>
<dbReference type="InterPro" id="IPR000055">
    <property type="entry name" value="Restrct_endonuc_typeI_TRD"/>
</dbReference>
<dbReference type="Proteomes" id="UP000240400">
    <property type="component" value="Unassembled WGS sequence"/>
</dbReference>
<dbReference type="GO" id="GO:0004519">
    <property type="term" value="F:endonuclease activity"/>
    <property type="evidence" value="ECO:0007669"/>
    <property type="project" value="UniProtKB-KW"/>
</dbReference>
<keyword evidence="6" id="KW-0540">Nuclease</keyword>
<evidence type="ECO:0000256" key="3">
    <source>
        <dbReference type="ARBA" id="ARBA00023125"/>
    </source>
</evidence>
<dbReference type="RefSeq" id="WP_107644310.1">
    <property type="nucleotide sequence ID" value="NZ_PZHR01000045.1"/>
</dbReference>
<evidence type="ECO:0000259" key="5">
    <source>
        <dbReference type="Pfam" id="PF01420"/>
    </source>
</evidence>
<dbReference type="GO" id="GO:0003677">
    <property type="term" value="F:DNA binding"/>
    <property type="evidence" value="ECO:0007669"/>
    <property type="project" value="UniProtKB-KW"/>
</dbReference>
<dbReference type="InterPro" id="IPR052021">
    <property type="entry name" value="Type-I_RS_S_subunit"/>
</dbReference>
<reference evidence="6 7" key="1">
    <citation type="journal article" date="2016" name="Front. Microbiol.">
        <title>Comprehensive Phylogenetic Analysis of Bovine Non-aureus Staphylococci Species Based on Whole-Genome Sequencing.</title>
        <authorList>
            <person name="Naushad S."/>
            <person name="Barkema H.W."/>
            <person name="Luby C."/>
            <person name="Condas L.A."/>
            <person name="Nobrega D.B."/>
            <person name="Carson D.A."/>
            <person name="De Buck J."/>
        </authorList>
    </citation>
    <scope>NUCLEOTIDE SEQUENCE [LARGE SCALE GENOMIC DNA]</scope>
    <source>
        <strain evidence="6 7">SNUC 4337</strain>
    </source>
</reference>